<evidence type="ECO:0000259" key="8">
    <source>
        <dbReference type="Pfam" id="PF17042"/>
    </source>
</evidence>
<dbReference type="EMBL" id="FRCZ01000001">
    <property type="protein sequence ID" value="SHM57245.1"/>
    <property type="molecule type" value="Genomic_DNA"/>
</dbReference>
<evidence type="ECO:0000256" key="3">
    <source>
        <dbReference type="ARBA" id="ARBA00022741"/>
    </source>
</evidence>
<evidence type="ECO:0000313" key="9">
    <source>
        <dbReference type="EMBL" id="SHM57245.1"/>
    </source>
</evidence>
<accession>A0A1M7JWD1</accession>
<feature type="domain" description="Four-carbon acid sugar kinase N-terminal" evidence="7">
    <location>
        <begin position="3"/>
        <end position="224"/>
    </location>
</feature>
<gene>
    <name evidence="9" type="ORF">SAMN05216179_0493</name>
</gene>
<dbReference type="Proteomes" id="UP000184184">
    <property type="component" value="Unassembled WGS sequence"/>
</dbReference>
<dbReference type="Pfam" id="PF07005">
    <property type="entry name" value="SBD_N"/>
    <property type="match status" value="1"/>
</dbReference>
<organism evidence="9 10">
    <name type="scientific">Gracilibacillus kekensis</name>
    <dbReference type="NCBI Taxonomy" id="1027249"/>
    <lineage>
        <taxon>Bacteria</taxon>
        <taxon>Bacillati</taxon>
        <taxon>Bacillota</taxon>
        <taxon>Bacilli</taxon>
        <taxon>Bacillales</taxon>
        <taxon>Bacillaceae</taxon>
        <taxon>Gracilibacillus</taxon>
    </lineage>
</organism>
<dbReference type="AlphaFoldDB" id="A0A1M7JWD1"/>
<dbReference type="GO" id="GO:0005524">
    <property type="term" value="F:ATP binding"/>
    <property type="evidence" value="ECO:0007669"/>
    <property type="project" value="UniProtKB-KW"/>
</dbReference>
<evidence type="ECO:0000256" key="4">
    <source>
        <dbReference type="ARBA" id="ARBA00022777"/>
    </source>
</evidence>
<evidence type="ECO:0000259" key="7">
    <source>
        <dbReference type="Pfam" id="PF07005"/>
    </source>
</evidence>
<dbReference type="Gene3D" id="3.40.50.10840">
    <property type="entry name" value="Putative sugar-binding, N-terminal domain"/>
    <property type="match status" value="1"/>
</dbReference>
<keyword evidence="6" id="KW-0119">Carbohydrate metabolism</keyword>
<evidence type="ECO:0000256" key="2">
    <source>
        <dbReference type="ARBA" id="ARBA00022679"/>
    </source>
</evidence>
<protein>
    <submittedName>
        <fullName evidence="9">Uncharacterized conserved protein YgbK, DUF1537 family</fullName>
    </submittedName>
</protein>
<keyword evidence="10" id="KW-1185">Reference proteome</keyword>
<evidence type="ECO:0000256" key="6">
    <source>
        <dbReference type="ARBA" id="ARBA00023277"/>
    </source>
</evidence>
<dbReference type="InterPro" id="IPR031475">
    <property type="entry name" value="NBD_C"/>
</dbReference>
<dbReference type="STRING" id="1027249.SAMN05216179_0493"/>
<dbReference type="RefSeq" id="WP_073199308.1">
    <property type="nucleotide sequence ID" value="NZ_FRCZ01000001.1"/>
</dbReference>
<evidence type="ECO:0000313" key="10">
    <source>
        <dbReference type="Proteomes" id="UP000184184"/>
    </source>
</evidence>
<evidence type="ECO:0000256" key="5">
    <source>
        <dbReference type="ARBA" id="ARBA00022840"/>
    </source>
</evidence>
<keyword evidence="2" id="KW-0808">Transferase</keyword>
<dbReference type="InterPro" id="IPR042213">
    <property type="entry name" value="NBD_C_sf"/>
</dbReference>
<dbReference type="Gene3D" id="3.40.980.20">
    <property type="entry name" value="Four-carbon acid sugar kinase, nucleotide binding domain"/>
    <property type="match status" value="1"/>
</dbReference>
<keyword evidence="3" id="KW-0547">Nucleotide-binding</keyword>
<proteinExistence type="inferred from homology"/>
<dbReference type="SUPFAM" id="SSF142764">
    <property type="entry name" value="YgbK-like"/>
    <property type="match status" value="1"/>
</dbReference>
<dbReference type="InterPro" id="IPR010737">
    <property type="entry name" value="4-carb_acid_sugar_kinase_N"/>
</dbReference>
<evidence type="ECO:0000256" key="1">
    <source>
        <dbReference type="ARBA" id="ARBA00005715"/>
    </source>
</evidence>
<comment type="similarity">
    <text evidence="1">Belongs to the four-carbon acid sugar kinase family.</text>
</comment>
<dbReference type="Pfam" id="PF17042">
    <property type="entry name" value="NBD_C"/>
    <property type="match status" value="1"/>
</dbReference>
<keyword evidence="4" id="KW-0418">Kinase</keyword>
<sequence>MKIAIIADDLTGACDTGVQLVDYGLDVAVEVQRSNIDTNKDAIIFNSNSRAITSDKAYARVHEICKRIKDRSYDIVYKKIDSTMRGNIGSEVNAVADIFQPDFIFVTPAYPENGRTVKEGIHYLQGTKLSETEVANDPKTPVYDSDIFEIMKQSSGRRVKHLSYRDLRKGEAHLLHLLSEWKQQDITYITVDAVSEDDLKLLMNVVHLGYSTIFCGSAGLINYLPQALGFVKQRVQKQIISKPSPVLFVVGSVSKVGRKQLAHLLSQPEVVGVELDVTKVIAGGDSMDIKAIHSAINKGKSVALYSSANIEVTKAIGREKGIPFIEISDLISNALGEIAVSIIKTSDLRNIFLTGGDTAQQVFAKLQINEYQLVGQLELGVPIGKIGKAGEMITITKAGSFGTKEVMTNAFKLLHQGIKNDKDVNR</sequence>
<dbReference type="OrthoDB" id="9778478at2"/>
<reference evidence="9 10" key="1">
    <citation type="submission" date="2016-11" db="EMBL/GenBank/DDBJ databases">
        <authorList>
            <person name="Jaros S."/>
            <person name="Januszkiewicz K."/>
            <person name="Wedrychowicz H."/>
        </authorList>
    </citation>
    <scope>NUCLEOTIDE SEQUENCE [LARGE SCALE GENOMIC DNA]</scope>
    <source>
        <strain evidence="9 10">CGMCC 1.10681</strain>
    </source>
</reference>
<keyword evidence="5" id="KW-0067">ATP-binding</keyword>
<feature type="domain" description="Four-carbon acid sugar kinase nucleotide binding" evidence="8">
    <location>
        <begin position="247"/>
        <end position="406"/>
    </location>
</feature>
<dbReference type="InterPro" id="IPR037051">
    <property type="entry name" value="4-carb_acid_sugar_kinase_N_sf"/>
</dbReference>
<dbReference type="GO" id="GO:0016301">
    <property type="term" value="F:kinase activity"/>
    <property type="evidence" value="ECO:0007669"/>
    <property type="project" value="UniProtKB-KW"/>
</dbReference>
<name>A0A1M7JWD1_9BACI</name>